<evidence type="ECO:0000259" key="8">
    <source>
        <dbReference type="PROSITE" id="PS50110"/>
    </source>
</evidence>
<dbReference type="Pfam" id="PF00486">
    <property type="entry name" value="Trans_reg_C"/>
    <property type="match status" value="1"/>
</dbReference>
<evidence type="ECO:0000256" key="6">
    <source>
        <dbReference type="PROSITE-ProRule" id="PRU00169"/>
    </source>
</evidence>
<name>A0A5C1YMD8_9PROT</name>
<dbReference type="InterPro" id="IPR011006">
    <property type="entry name" value="CheY-like_superfamily"/>
</dbReference>
<dbReference type="Proteomes" id="UP000324536">
    <property type="component" value="Chromosome"/>
</dbReference>
<dbReference type="Gene3D" id="6.10.250.690">
    <property type="match status" value="1"/>
</dbReference>
<dbReference type="KEGG" id="acek:FLP30_04810"/>
<dbReference type="InterPro" id="IPR001867">
    <property type="entry name" value="OmpR/PhoB-type_DNA-bd"/>
</dbReference>
<dbReference type="PANTHER" id="PTHR48111:SF22">
    <property type="entry name" value="REGULATOR OF RPOS"/>
    <property type="match status" value="1"/>
</dbReference>
<dbReference type="FunFam" id="1.10.10.10:FF:000052">
    <property type="entry name" value="Cell cycle response regulator"/>
    <property type="match status" value="1"/>
</dbReference>
<keyword evidence="4 7" id="KW-0238">DNA-binding</keyword>
<evidence type="ECO:0000256" key="2">
    <source>
        <dbReference type="ARBA" id="ARBA00023012"/>
    </source>
</evidence>
<keyword evidence="11" id="KW-1185">Reference proteome</keyword>
<feature type="domain" description="OmpR/PhoB-type" evidence="9">
    <location>
        <begin position="124"/>
        <end position="222"/>
    </location>
</feature>
<keyword evidence="3" id="KW-0805">Transcription regulation</keyword>
<feature type="DNA-binding region" description="OmpR/PhoB-type" evidence="7">
    <location>
        <begin position="124"/>
        <end position="222"/>
    </location>
</feature>
<proteinExistence type="predicted"/>
<keyword evidence="2" id="KW-0902">Two-component regulatory system</keyword>
<dbReference type="GO" id="GO:0032993">
    <property type="term" value="C:protein-DNA complex"/>
    <property type="evidence" value="ECO:0007669"/>
    <property type="project" value="TreeGrafter"/>
</dbReference>
<evidence type="ECO:0000256" key="5">
    <source>
        <dbReference type="ARBA" id="ARBA00023163"/>
    </source>
</evidence>
<dbReference type="GO" id="GO:0000976">
    <property type="term" value="F:transcription cis-regulatory region binding"/>
    <property type="evidence" value="ECO:0007669"/>
    <property type="project" value="TreeGrafter"/>
</dbReference>
<dbReference type="PROSITE" id="PS51755">
    <property type="entry name" value="OMPR_PHOB"/>
    <property type="match status" value="1"/>
</dbReference>
<dbReference type="AlphaFoldDB" id="A0A5C1YMD8"/>
<evidence type="ECO:0000256" key="1">
    <source>
        <dbReference type="ARBA" id="ARBA00022553"/>
    </source>
</evidence>
<keyword evidence="1" id="KW-0597">Phosphoprotein</keyword>
<dbReference type="SMART" id="SM00448">
    <property type="entry name" value="REC"/>
    <property type="match status" value="1"/>
</dbReference>
<dbReference type="Gene3D" id="1.10.10.10">
    <property type="entry name" value="Winged helix-like DNA-binding domain superfamily/Winged helix DNA-binding domain"/>
    <property type="match status" value="1"/>
</dbReference>
<accession>A0A5C1YMD8</accession>
<keyword evidence="5" id="KW-0804">Transcription</keyword>
<reference evidence="10 11" key="1">
    <citation type="submission" date="2019-09" db="EMBL/GenBank/DDBJ databases">
        <title>Genome sequencing of strain KACC 21233.</title>
        <authorList>
            <person name="Heo J."/>
            <person name="Kim S.-J."/>
            <person name="Kim J.-S."/>
            <person name="Hong S.-B."/>
            <person name="Kwon S.-W."/>
        </authorList>
    </citation>
    <scope>NUCLEOTIDE SEQUENCE [LARGE SCALE GENOMIC DNA]</scope>
    <source>
        <strain evidence="10 11">KACC 21233</strain>
    </source>
</reference>
<dbReference type="InterPro" id="IPR036388">
    <property type="entry name" value="WH-like_DNA-bd_sf"/>
</dbReference>
<comment type="caution">
    <text evidence="6">Lacks conserved residue(s) required for the propagation of feature annotation.</text>
</comment>
<dbReference type="InterPro" id="IPR001789">
    <property type="entry name" value="Sig_transdc_resp-reg_receiver"/>
</dbReference>
<dbReference type="Gene3D" id="3.40.50.2300">
    <property type="match status" value="1"/>
</dbReference>
<evidence type="ECO:0000256" key="4">
    <source>
        <dbReference type="ARBA" id="ARBA00023125"/>
    </source>
</evidence>
<dbReference type="RefSeq" id="WP_149278820.1">
    <property type="nucleotide sequence ID" value="NZ_CP043506.1"/>
</dbReference>
<dbReference type="GO" id="GO:0000156">
    <property type="term" value="F:phosphorelay response regulator activity"/>
    <property type="evidence" value="ECO:0007669"/>
    <property type="project" value="TreeGrafter"/>
</dbReference>
<organism evidence="10 11">
    <name type="scientific">Acetobacter vaccinii</name>
    <dbReference type="NCBI Taxonomy" id="2592655"/>
    <lineage>
        <taxon>Bacteria</taxon>
        <taxon>Pseudomonadati</taxon>
        <taxon>Pseudomonadota</taxon>
        <taxon>Alphaproteobacteria</taxon>
        <taxon>Acetobacterales</taxon>
        <taxon>Acetobacteraceae</taxon>
        <taxon>Acetobacter</taxon>
    </lineage>
</organism>
<dbReference type="Pfam" id="PF00072">
    <property type="entry name" value="Response_reg"/>
    <property type="match status" value="1"/>
</dbReference>
<dbReference type="SUPFAM" id="SSF52172">
    <property type="entry name" value="CheY-like"/>
    <property type="match status" value="1"/>
</dbReference>
<evidence type="ECO:0000256" key="3">
    <source>
        <dbReference type="ARBA" id="ARBA00023015"/>
    </source>
</evidence>
<dbReference type="EMBL" id="CP043506">
    <property type="protein sequence ID" value="QEO17141.1"/>
    <property type="molecule type" value="Genomic_DNA"/>
</dbReference>
<dbReference type="CDD" id="cd00383">
    <property type="entry name" value="trans_reg_C"/>
    <property type="match status" value="1"/>
</dbReference>
<feature type="domain" description="Response regulatory" evidence="8">
    <location>
        <begin position="2"/>
        <end position="116"/>
    </location>
</feature>
<dbReference type="InterPro" id="IPR039420">
    <property type="entry name" value="WalR-like"/>
</dbReference>
<dbReference type="SMART" id="SM00862">
    <property type="entry name" value="Trans_reg_C"/>
    <property type="match status" value="1"/>
</dbReference>
<evidence type="ECO:0000313" key="10">
    <source>
        <dbReference type="EMBL" id="QEO17141.1"/>
    </source>
</evidence>
<dbReference type="PANTHER" id="PTHR48111">
    <property type="entry name" value="REGULATOR OF RPOS"/>
    <property type="match status" value="1"/>
</dbReference>
<protein>
    <submittedName>
        <fullName evidence="10">Response regulator transcription factor</fullName>
    </submittedName>
</protein>
<gene>
    <name evidence="10" type="ORF">FLP30_04810</name>
</gene>
<dbReference type="GO" id="GO:0006355">
    <property type="term" value="P:regulation of DNA-templated transcription"/>
    <property type="evidence" value="ECO:0007669"/>
    <property type="project" value="InterPro"/>
</dbReference>
<dbReference type="OrthoDB" id="9802426at2"/>
<evidence type="ECO:0000256" key="7">
    <source>
        <dbReference type="PROSITE-ProRule" id="PRU01091"/>
    </source>
</evidence>
<evidence type="ECO:0000259" key="9">
    <source>
        <dbReference type="PROSITE" id="PS51755"/>
    </source>
</evidence>
<dbReference type="PROSITE" id="PS50110">
    <property type="entry name" value="RESPONSE_REGULATORY"/>
    <property type="match status" value="1"/>
</dbReference>
<evidence type="ECO:0000313" key="11">
    <source>
        <dbReference type="Proteomes" id="UP000324536"/>
    </source>
</evidence>
<sequence>MRILFAEDKFTSSRAIQSVLKKAGLTSDLACSGQNAIELLRNYDYGLAIISLHLADMDGYAVLATLRSLKIATPVIIIAAQDVPDARLRAFGMGADDYLAAPFDVAELVARTHAVLRRSNGFSHPVIQVGDLTLDLNSQSVSIRNQPVHLTGKEFAILELLIMRKGIAQTKETFLNHLYGGRDEPDIKIIDVFICKLRKKLQAVGAGDMISTVWGKGYILHDPQVRKPVAASAPAVAPTPVRHVPDLTLVPAMAMQEHALAQQHLRRQAVGE</sequence>
<dbReference type="GO" id="GO:0005829">
    <property type="term" value="C:cytosol"/>
    <property type="evidence" value="ECO:0007669"/>
    <property type="project" value="TreeGrafter"/>
</dbReference>